<evidence type="ECO:0000256" key="7">
    <source>
        <dbReference type="ARBA" id="ARBA00022840"/>
    </source>
</evidence>
<dbReference type="RefSeq" id="WP_267152903.1">
    <property type="nucleotide sequence ID" value="NZ_JAPMLT010000012.1"/>
</dbReference>
<dbReference type="Pfam" id="PF07730">
    <property type="entry name" value="HisKA_3"/>
    <property type="match status" value="1"/>
</dbReference>
<evidence type="ECO:0000256" key="9">
    <source>
        <dbReference type="SAM" id="Phobius"/>
    </source>
</evidence>
<comment type="catalytic activity">
    <reaction evidence="1">
        <text>ATP + protein L-histidine = ADP + protein N-phospho-L-histidine.</text>
        <dbReference type="EC" id="2.7.13.3"/>
    </reaction>
</comment>
<dbReference type="GO" id="GO:0016301">
    <property type="term" value="F:kinase activity"/>
    <property type="evidence" value="ECO:0007669"/>
    <property type="project" value="UniProtKB-KW"/>
</dbReference>
<evidence type="ECO:0000256" key="5">
    <source>
        <dbReference type="ARBA" id="ARBA00022741"/>
    </source>
</evidence>
<feature type="domain" description="Signal transduction histidine kinase subgroup 3 dimerisation and phosphoacceptor" evidence="10">
    <location>
        <begin position="80"/>
        <end position="132"/>
    </location>
</feature>
<evidence type="ECO:0000313" key="11">
    <source>
        <dbReference type="EMBL" id="MCX7571653.1"/>
    </source>
</evidence>
<dbReference type="Proteomes" id="UP001208017">
    <property type="component" value="Unassembled WGS sequence"/>
</dbReference>
<dbReference type="PANTHER" id="PTHR24421:SF10">
    <property type="entry name" value="NITRATE_NITRITE SENSOR PROTEIN NARQ"/>
    <property type="match status" value="1"/>
</dbReference>
<evidence type="ECO:0000256" key="8">
    <source>
        <dbReference type="ARBA" id="ARBA00023012"/>
    </source>
</evidence>
<evidence type="ECO:0000256" key="3">
    <source>
        <dbReference type="ARBA" id="ARBA00022553"/>
    </source>
</evidence>
<dbReference type="GO" id="GO:0016491">
    <property type="term" value="F:oxidoreductase activity"/>
    <property type="evidence" value="ECO:0007669"/>
    <property type="project" value="UniProtKB-KW"/>
</dbReference>
<sequence>MTYRTLKMLTVLLPTFLIGGFEYMRHEYLLSYLSMEMGNFLITMLTLTISFLFATWMFRTISRIHDRLAEEQAKRAVYEERERLARALHDGIAQSLFYLNVKLKQGKVEDARTAVSAIDNQVRQAIFNLRQIPEESGTFQQRLETWLQEWSGLTGIEIETSLDIPNGQFTAAEEVHLFGIVQEACNNIRKHAVARHANVRFVPSDWKGFELLIADDGKGITGTAQPDTQAKYGLKMLAERAAALGAEWEIQSGPDGGTILRLHKKGGITR</sequence>
<dbReference type="InterPro" id="IPR036890">
    <property type="entry name" value="HATPase_C_sf"/>
</dbReference>
<evidence type="ECO:0000256" key="2">
    <source>
        <dbReference type="ARBA" id="ARBA00012438"/>
    </source>
</evidence>
<keyword evidence="8" id="KW-0902">Two-component regulatory system</keyword>
<dbReference type="CDD" id="cd16917">
    <property type="entry name" value="HATPase_UhpB-NarQ-NarX-like"/>
    <property type="match status" value="1"/>
</dbReference>
<comment type="caution">
    <text evidence="11">The sequence shown here is derived from an EMBL/GenBank/DDBJ whole genome shotgun (WGS) entry which is preliminary data.</text>
</comment>
<evidence type="ECO:0000256" key="1">
    <source>
        <dbReference type="ARBA" id="ARBA00000085"/>
    </source>
</evidence>
<accession>A0ABT3X430</accession>
<dbReference type="Gene3D" id="1.20.5.1930">
    <property type="match status" value="1"/>
</dbReference>
<keyword evidence="9" id="KW-0812">Transmembrane</keyword>
<dbReference type="SUPFAM" id="SSF55874">
    <property type="entry name" value="ATPase domain of HSP90 chaperone/DNA topoisomerase II/histidine kinase"/>
    <property type="match status" value="1"/>
</dbReference>
<dbReference type="EMBL" id="JAPMLT010000012">
    <property type="protein sequence ID" value="MCX7571653.1"/>
    <property type="molecule type" value="Genomic_DNA"/>
</dbReference>
<organism evidence="11 12">
    <name type="scientific">Tumebacillus lacus</name>
    <dbReference type="NCBI Taxonomy" id="2995335"/>
    <lineage>
        <taxon>Bacteria</taxon>
        <taxon>Bacillati</taxon>
        <taxon>Bacillota</taxon>
        <taxon>Bacilli</taxon>
        <taxon>Bacillales</taxon>
        <taxon>Alicyclobacillaceae</taxon>
        <taxon>Tumebacillus</taxon>
    </lineage>
</organism>
<keyword evidence="5" id="KW-0547">Nucleotide-binding</keyword>
<keyword evidence="11" id="KW-0560">Oxidoreductase</keyword>
<keyword evidence="7" id="KW-0067">ATP-binding</keyword>
<dbReference type="PANTHER" id="PTHR24421">
    <property type="entry name" value="NITRATE/NITRITE SENSOR PROTEIN NARX-RELATED"/>
    <property type="match status" value="1"/>
</dbReference>
<gene>
    <name evidence="11" type="ORF">OS242_17055</name>
</gene>
<keyword evidence="12" id="KW-1185">Reference proteome</keyword>
<dbReference type="Gene3D" id="3.30.565.10">
    <property type="entry name" value="Histidine kinase-like ATPase, C-terminal domain"/>
    <property type="match status" value="1"/>
</dbReference>
<keyword evidence="3" id="KW-0597">Phosphoprotein</keyword>
<reference evidence="11 12" key="1">
    <citation type="submission" date="2022-11" db="EMBL/GenBank/DDBJ databases">
        <title>Study of microbial diversity in lake waters.</title>
        <authorList>
            <person name="Zhang J."/>
        </authorList>
    </citation>
    <scope>NUCLEOTIDE SEQUENCE [LARGE SCALE GENOMIC DNA]</scope>
    <source>
        <strain evidence="11 12">DT12</strain>
    </source>
</reference>
<dbReference type="InterPro" id="IPR011712">
    <property type="entry name" value="Sig_transdc_His_kin_sub3_dim/P"/>
</dbReference>
<evidence type="ECO:0000256" key="6">
    <source>
        <dbReference type="ARBA" id="ARBA00022777"/>
    </source>
</evidence>
<evidence type="ECO:0000313" key="12">
    <source>
        <dbReference type="Proteomes" id="UP001208017"/>
    </source>
</evidence>
<proteinExistence type="predicted"/>
<keyword evidence="6 11" id="KW-0418">Kinase</keyword>
<evidence type="ECO:0000259" key="10">
    <source>
        <dbReference type="Pfam" id="PF07730"/>
    </source>
</evidence>
<dbReference type="EC" id="2.7.13.3" evidence="2"/>
<dbReference type="InterPro" id="IPR050482">
    <property type="entry name" value="Sensor_HK_TwoCompSys"/>
</dbReference>
<feature type="transmembrane region" description="Helical" evidence="9">
    <location>
        <begin position="40"/>
        <end position="58"/>
    </location>
</feature>
<name>A0ABT3X430_9BACL</name>
<keyword evidence="9" id="KW-0472">Membrane</keyword>
<protein>
    <recommendedName>
        <fullName evidence="2">histidine kinase</fullName>
        <ecNumber evidence="2">2.7.13.3</ecNumber>
    </recommendedName>
</protein>
<keyword evidence="9" id="KW-1133">Transmembrane helix</keyword>
<keyword evidence="4" id="KW-0808">Transferase</keyword>
<evidence type="ECO:0000256" key="4">
    <source>
        <dbReference type="ARBA" id="ARBA00022679"/>
    </source>
</evidence>